<dbReference type="PANTHER" id="PTHR31126">
    <property type="entry name" value="TYROSINE-PROTEIN PHOSPHATASE"/>
    <property type="match status" value="1"/>
</dbReference>
<dbReference type="PANTHER" id="PTHR31126:SF1">
    <property type="entry name" value="TYROSINE SPECIFIC PROTEIN PHOSPHATASES DOMAIN-CONTAINING PROTEIN"/>
    <property type="match status" value="1"/>
</dbReference>
<evidence type="ECO:0000256" key="1">
    <source>
        <dbReference type="ARBA" id="ARBA00009580"/>
    </source>
</evidence>
<comment type="similarity">
    <text evidence="1">Belongs to the protein-tyrosine phosphatase family.</text>
</comment>
<proteinExistence type="inferred from homology"/>
<keyword evidence="3" id="KW-1185">Reference proteome</keyword>
<dbReference type="SUPFAM" id="SSF52799">
    <property type="entry name" value="(Phosphotyrosine protein) phosphatases II"/>
    <property type="match status" value="1"/>
</dbReference>
<evidence type="ECO:0000313" key="2">
    <source>
        <dbReference type="EMBL" id="MCC4234290.1"/>
    </source>
</evidence>
<evidence type="ECO:0000313" key="3">
    <source>
        <dbReference type="Proteomes" id="UP001198830"/>
    </source>
</evidence>
<accession>A0ABS8H7Z5</accession>
<protein>
    <submittedName>
        <fullName evidence="2">Tyrosine-protein phosphatase</fullName>
    </submittedName>
</protein>
<gene>
    <name evidence="2" type="ORF">LL253_16555</name>
</gene>
<sequence length="258" mass="28240">MNAAAALTALPLASAFNLRDFGGHRTCDGRQVRTGMLYRSGTMALLTDADAYALRALSIRAICDFRRPSERVEEPTSWHGDEVDYFCRDYSEQSGVLSEMLRSESATPADMHDAMVRVYRAIATDHADSYRAMFAQMLAGRLPILINCAAGKDRTGVGAVLVLWALGVPRAAIQDDYLATNDHADWTWRLAQTESRLTRALRDRADVVAPILRADAAYLDALFDTLDQEHGGIDAYLAQVLGVDADARAALQDALVTS</sequence>
<name>A0ABS8H7Z5_9SPHN</name>
<dbReference type="InterPro" id="IPR026893">
    <property type="entry name" value="Tyr/Ser_Pase_IphP-type"/>
</dbReference>
<dbReference type="EMBL" id="JAJGNP010000017">
    <property type="protein sequence ID" value="MCC4234290.1"/>
    <property type="molecule type" value="Genomic_DNA"/>
</dbReference>
<dbReference type="Proteomes" id="UP001198830">
    <property type="component" value="Unassembled WGS sequence"/>
</dbReference>
<comment type="caution">
    <text evidence="2">The sequence shown here is derived from an EMBL/GenBank/DDBJ whole genome shotgun (WGS) entry which is preliminary data.</text>
</comment>
<reference evidence="2 3" key="1">
    <citation type="submission" date="2021-10" db="EMBL/GenBank/DDBJ databases">
        <title>The diversity and Nitrogen Metabolism of Culturable Nitrate-Utilizing Bacteria Within the Oxygen Minimum Zone of the Changjiang (Yangtze River)Estuary.</title>
        <authorList>
            <person name="Zhang D."/>
            <person name="Zheng J."/>
            <person name="Liu S."/>
            <person name="He W."/>
        </authorList>
    </citation>
    <scope>NUCLEOTIDE SEQUENCE [LARGE SCALE GENOMIC DNA]</scope>
    <source>
        <strain evidence="2 3">FXH275-2</strain>
    </source>
</reference>
<dbReference type="RefSeq" id="WP_228227881.1">
    <property type="nucleotide sequence ID" value="NZ_JAJGNP010000017.1"/>
</dbReference>
<dbReference type="Gene3D" id="3.90.190.10">
    <property type="entry name" value="Protein tyrosine phosphatase superfamily"/>
    <property type="match status" value="1"/>
</dbReference>
<organism evidence="2 3">
    <name type="scientific">Sphingobium soli</name>
    <dbReference type="NCBI Taxonomy" id="1591116"/>
    <lineage>
        <taxon>Bacteria</taxon>
        <taxon>Pseudomonadati</taxon>
        <taxon>Pseudomonadota</taxon>
        <taxon>Alphaproteobacteria</taxon>
        <taxon>Sphingomonadales</taxon>
        <taxon>Sphingomonadaceae</taxon>
        <taxon>Sphingobium</taxon>
    </lineage>
</organism>
<dbReference type="Pfam" id="PF13350">
    <property type="entry name" value="Y_phosphatase3"/>
    <property type="match status" value="1"/>
</dbReference>
<dbReference type="InterPro" id="IPR029021">
    <property type="entry name" value="Prot-tyrosine_phosphatase-like"/>
</dbReference>